<keyword evidence="1" id="KW-0472">Membrane</keyword>
<dbReference type="Proteomes" id="UP000589626">
    <property type="component" value="Unassembled WGS sequence"/>
</dbReference>
<keyword evidence="1" id="KW-0812">Transmembrane</keyword>
<organism evidence="2 3">
    <name type="scientific">Nocardioides soli</name>
    <dbReference type="NCBI Taxonomy" id="1036020"/>
    <lineage>
        <taxon>Bacteria</taxon>
        <taxon>Bacillati</taxon>
        <taxon>Actinomycetota</taxon>
        <taxon>Actinomycetes</taxon>
        <taxon>Propionibacteriales</taxon>
        <taxon>Nocardioidaceae</taxon>
        <taxon>Nocardioides</taxon>
    </lineage>
</organism>
<feature type="transmembrane region" description="Helical" evidence="1">
    <location>
        <begin position="6"/>
        <end position="26"/>
    </location>
</feature>
<sequence>MTVPILVAALIFQTVVIALLAARLLGGGDA</sequence>
<dbReference type="EMBL" id="JACHWR010000002">
    <property type="protein sequence ID" value="MBB3043914.1"/>
    <property type="molecule type" value="Genomic_DNA"/>
</dbReference>
<evidence type="ECO:0000313" key="2">
    <source>
        <dbReference type="EMBL" id="MBB3043914.1"/>
    </source>
</evidence>
<proteinExistence type="predicted"/>
<keyword evidence="3" id="KW-1185">Reference proteome</keyword>
<gene>
    <name evidence="2" type="ORF">FHU40_003732</name>
</gene>
<name>A0A7W4VY47_9ACTN</name>
<evidence type="ECO:0000313" key="3">
    <source>
        <dbReference type="Proteomes" id="UP000589626"/>
    </source>
</evidence>
<keyword evidence="1" id="KW-1133">Transmembrane helix</keyword>
<accession>A0A7W4VY47</accession>
<dbReference type="AlphaFoldDB" id="A0A7W4VY47"/>
<reference evidence="2 3" key="1">
    <citation type="submission" date="2020-08" db="EMBL/GenBank/DDBJ databases">
        <title>Sequencing the genomes of 1000 actinobacteria strains.</title>
        <authorList>
            <person name="Klenk H.-P."/>
        </authorList>
    </citation>
    <scope>NUCLEOTIDE SEQUENCE [LARGE SCALE GENOMIC DNA]</scope>
    <source>
        <strain evidence="2 3">DSM 105498</strain>
    </source>
</reference>
<comment type="caution">
    <text evidence="2">The sequence shown here is derived from an EMBL/GenBank/DDBJ whole genome shotgun (WGS) entry which is preliminary data.</text>
</comment>
<evidence type="ECO:0000256" key="1">
    <source>
        <dbReference type="SAM" id="Phobius"/>
    </source>
</evidence>
<protein>
    <submittedName>
        <fullName evidence="2">Uncharacterized protein</fullName>
    </submittedName>
</protein>